<reference evidence="2" key="1">
    <citation type="journal article" date="2014" name="Int. J. Syst. Evol. Microbiol.">
        <title>Complete genome sequence of Corynebacterium casei LMG S-19264T (=DSM 44701T), isolated from a smear-ripened cheese.</title>
        <authorList>
            <consortium name="US DOE Joint Genome Institute (JGI-PGF)"/>
            <person name="Walter F."/>
            <person name="Albersmeier A."/>
            <person name="Kalinowski J."/>
            <person name="Ruckert C."/>
        </authorList>
    </citation>
    <scope>NUCLEOTIDE SEQUENCE</scope>
    <source>
        <strain evidence="2">KCTC 12368</strain>
    </source>
</reference>
<reference evidence="2" key="2">
    <citation type="submission" date="2020-09" db="EMBL/GenBank/DDBJ databases">
        <authorList>
            <person name="Sun Q."/>
            <person name="Kim S."/>
        </authorList>
    </citation>
    <scope>NUCLEOTIDE SEQUENCE</scope>
    <source>
        <strain evidence="2">KCTC 12368</strain>
    </source>
</reference>
<keyword evidence="1" id="KW-0732">Signal</keyword>
<dbReference type="EMBL" id="BMWX01000001">
    <property type="protein sequence ID" value="GGZ16074.1"/>
    <property type="molecule type" value="Genomic_DNA"/>
</dbReference>
<dbReference type="InterPro" id="IPR032331">
    <property type="entry name" value="DUF4856"/>
</dbReference>
<accession>A0A918PMZ6</accession>
<proteinExistence type="predicted"/>
<dbReference type="RefSeq" id="WP_157492771.1">
    <property type="nucleotide sequence ID" value="NZ_BMWX01000001.1"/>
</dbReference>
<protein>
    <submittedName>
        <fullName evidence="2">DUF4856 domain-containing protein</fullName>
    </submittedName>
</protein>
<sequence>MKKSYLPFLGLAMCFFACSETEETPSVQVPTTYEFERNGSSSVYFQGQTDRLDMLSELKSYLAEGNAGMVIEASKLLSLYSNANAPFASAALNESGKQLENKTNPADIEFIKSLLVQAAEVSKDVATNNTQAAEGVAGAIERGTSGKIINVTEKGWEFTEFIEKGVMGSVFYHQIFNVYLSESKTGDDVDNVNLEDGANYTPMEHHWDEAFGYWGVPVDFPNGDPVLDDAHKRYWASYTNGRDALLDINTPLMNAYITGRAAIVAKNNGLKNAQKPIIIGLHELVAAATAVHYINNSMNSLSTGDTGSLFHTLSEAYGFIKAIGQSPNKQLSQANIDEILNSDFGTEGDFWTITMDGLHAAKDKLTRAYPSLKNVEDEL</sequence>
<organism evidence="2 3">
    <name type="scientific">Echinicola pacifica</name>
    <dbReference type="NCBI Taxonomy" id="346377"/>
    <lineage>
        <taxon>Bacteria</taxon>
        <taxon>Pseudomonadati</taxon>
        <taxon>Bacteroidota</taxon>
        <taxon>Cytophagia</taxon>
        <taxon>Cytophagales</taxon>
        <taxon>Cyclobacteriaceae</taxon>
        <taxon>Echinicola</taxon>
    </lineage>
</organism>
<feature type="chain" id="PRO_5037666983" evidence="1">
    <location>
        <begin position="20"/>
        <end position="379"/>
    </location>
</feature>
<keyword evidence="3" id="KW-1185">Reference proteome</keyword>
<feature type="signal peptide" evidence="1">
    <location>
        <begin position="1"/>
        <end position="19"/>
    </location>
</feature>
<dbReference type="AlphaFoldDB" id="A0A918PMZ6"/>
<gene>
    <name evidence="2" type="ORF">GCM10007049_05410</name>
</gene>
<evidence type="ECO:0000256" key="1">
    <source>
        <dbReference type="SAM" id="SignalP"/>
    </source>
</evidence>
<dbReference type="Proteomes" id="UP000619457">
    <property type="component" value="Unassembled WGS sequence"/>
</dbReference>
<dbReference type="Pfam" id="PF16148">
    <property type="entry name" value="DUF4856"/>
    <property type="match status" value="1"/>
</dbReference>
<evidence type="ECO:0000313" key="2">
    <source>
        <dbReference type="EMBL" id="GGZ16074.1"/>
    </source>
</evidence>
<comment type="caution">
    <text evidence="2">The sequence shown here is derived from an EMBL/GenBank/DDBJ whole genome shotgun (WGS) entry which is preliminary data.</text>
</comment>
<evidence type="ECO:0000313" key="3">
    <source>
        <dbReference type="Proteomes" id="UP000619457"/>
    </source>
</evidence>
<name>A0A918PMZ6_9BACT</name>